<feature type="transmembrane region" description="Helical" evidence="5">
    <location>
        <begin position="167"/>
        <end position="189"/>
    </location>
</feature>
<dbReference type="PANTHER" id="PTHR10687:SF2">
    <property type="entry name" value="SECRETORY CARRIER-ASSOCIATED MEMBRANE PROTEIN"/>
    <property type="match status" value="1"/>
</dbReference>
<evidence type="ECO:0000256" key="5">
    <source>
        <dbReference type="RuleBase" id="RU363122"/>
    </source>
</evidence>
<evidence type="ECO:0000256" key="6">
    <source>
        <dbReference type="SAM" id="Coils"/>
    </source>
</evidence>
<feature type="region of interest" description="Disordered" evidence="7">
    <location>
        <begin position="1"/>
        <end position="94"/>
    </location>
</feature>
<keyword evidence="2 5" id="KW-0812">Transmembrane</keyword>
<evidence type="ECO:0000313" key="9">
    <source>
        <dbReference type="RefSeq" id="XP_013777113.1"/>
    </source>
</evidence>
<organism evidence="8 9">
    <name type="scientific">Limulus polyphemus</name>
    <name type="common">Atlantic horseshoe crab</name>
    <dbReference type="NCBI Taxonomy" id="6850"/>
    <lineage>
        <taxon>Eukaryota</taxon>
        <taxon>Metazoa</taxon>
        <taxon>Ecdysozoa</taxon>
        <taxon>Arthropoda</taxon>
        <taxon>Chelicerata</taxon>
        <taxon>Merostomata</taxon>
        <taxon>Xiphosura</taxon>
        <taxon>Limulidae</taxon>
        <taxon>Limulus</taxon>
    </lineage>
</organism>
<feature type="transmembrane region" description="Helical" evidence="5">
    <location>
        <begin position="228"/>
        <end position="250"/>
    </location>
</feature>
<reference evidence="9" key="1">
    <citation type="submission" date="2025-08" db="UniProtKB">
        <authorList>
            <consortium name="RefSeq"/>
        </authorList>
    </citation>
    <scope>IDENTIFICATION</scope>
    <source>
        <tissue evidence="9">Muscle</tissue>
    </source>
</reference>
<accession>A0ABM1B8R6</accession>
<comment type="similarity">
    <text evidence="5">Belongs to the SCAMP family.</text>
</comment>
<dbReference type="GeneID" id="106461805"/>
<evidence type="ECO:0000256" key="2">
    <source>
        <dbReference type="ARBA" id="ARBA00022692"/>
    </source>
</evidence>
<dbReference type="InterPro" id="IPR007273">
    <property type="entry name" value="SCAMP"/>
</dbReference>
<keyword evidence="8" id="KW-1185">Reference proteome</keyword>
<keyword evidence="3 5" id="KW-1133">Transmembrane helix</keyword>
<comment type="subcellular location">
    <subcellularLocation>
        <location evidence="1 5">Membrane</location>
        <topology evidence="1 5">Multi-pass membrane protein</topology>
    </subcellularLocation>
</comment>
<keyword evidence="4 5" id="KW-0472">Membrane</keyword>
<evidence type="ECO:0000256" key="1">
    <source>
        <dbReference type="ARBA" id="ARBA00004141"/>
    </source>
</evidence>
<dbReference type="RefSeq" id="XP_013777113.1">
    <property type="nucleotide sequence ID" value="XM_013921659.2"/>
</dbReference>
<keyword evidence="5" id="KW-0813">Transport</keyword>
<protein>
    <recommendedName>
        <fullName evidence="5">Secretory carrier-associated membrane protein</fullName>
        <shortName evidence="5">Secretory carrier membrane protein</shortName>
    </recommendedName>
</protein>
<dbReference type="Proteomes" id="UP000694941">
    <property type="component" value="Unplaced"/>
</dbReference>
<name>A0ABM1B8R6_LIMPO</name>
<feature type="transmembrane region" description="Helical" evidence="5">
    <location>
        <begin position="277"/>
        <end position="301"/>
    </location>
</feature>
<proteinExistence type="inferred from homology"/>
<gene>
    <name evidence="9" type="primary">LOC106461805</name>
</gene>
<dbReference type="PANTHER" id="PTHR10687">
    <property type="entry name" value="SECRETORY CARRIER-ASSOCIATED MEMBRANE PROTEIN SCAMP"/>
    <property type="match status" value="1"/>
</dbReference>
<evidence type="ECO:0000256" key="7">
    <source>
        <dbReference type="SAM" id="MobiDB-lite"/>
    </source>
</evidence>
<sequence>MSGFDSNPFADPQPNPFADPAVTRVTSQTDKNRSGLDDYNPFTSQSHGINPPSQVGISPPHYQPEVVKPEPPNQSAVMQPVIEPPPAYSPSSAPTINTQELQRRQEELEKKAAELQAKEEALSNTPYNARANNWPPLPEKFCVGPCFYQDISVDIPLEFQKLVKSIYYVWMFYSCVLFLNMLGALALLVEYGKGSTFGFSLLAFTLFTPLSFLCWFRPLYKAFRSDSSFNFMVFFFVFFFQLVLAILYSVGIPNTGACGFVNGIATLQTRPISISNYAVGGIVLIIGFLWGLVALLTGFMLMKVHNIYRNTGASFAKAQQEFAQGVLRNEHVQTAAVGAAQTAVNQSYGGGGRY</sequence>
<feature type="coiled-coil region" evidence="6">
    <location>
        <begin position="96"/>
        <end position="125"/>
    </location>
</feature>
<evidence type="ECO:0000256" key="4">
    <source>
        <dbReference type="ARBA" id="ARBA00023136"/>
    </source>
</evidence>
<keyword evidence="6" id="KW-0175">Coiled coil</keyword>
<evidence type="ECO:0000313" key="8">
    <source>
        <dbReference type="Proteomes" id="UP000694941"/>
    </source>
</evidence>
<feature type="compositionally biased region" description="Polar residues" evidence="7">
    <location>
        <begin position="41"/>
        <end position="56"/>
    </location>
</feature>
<dbReference type="Pfam" id="PF04144">
    <property type="entry name" value="SCAMP"/>
    <property type="match status" value="1"/>
</dbReference>
<feature type="transmembrane region" description="Helical" evidence="5">
    <location>
        <begin position="195"/>
        <end position="216"/>
    </location>
</feature>
<evidence type="ECO:0000256" key="3">
    <source>
        <dbReference type="ARBA" id="ARBA00022989"/>
    </source>
</evidence>